<dbReference type="GO" id="GO:0008270">
    <property type="term" value="F:zinc ion binding"/>
    <property type="evidence" value="ECO:0007669"/>
    <property type="project" value="UniProtKB-KW"/>
</dbReference>
<evidence type="ECO:0000256" key="16">
    <source>
        <dbReference type="SAM" id="Phobius"/>
    </source>
</evidence>
<evidence type="ECO:0000256" key="10">
    <source>
        <dbReference type="ARBA" id="ARBA00022833"/>
    </source>
</evidence>
<keyword evidence="9" id="KW-0833">Ubl conjugation pathway</keyword>
<keyword evidence="11 16" id="KW-1133">Transmembrane helix</keyword>
<evidence type="ECO:0000313" key="18">
    <source>
        <dbReference type="EMBL" id="KAJ7007420.1"/>
    </source>
</evidence>
<evidence type="ECO:0000313" key="19">
    <source>
        <dbReference type="Proteomes" id="UP001164929"/>
    </source>
</evidence>
<accession>A0AAD6RFF3</accession>
<dbReference type="SMART" id="SM00184">
    <property type="entry name" value="RING"/>
    <property type="match status" value="1"/>
</dbReference>
<evidence type="ECO:0000259" key="17">
    <source>
        <dbReference type="PROSITE" id="PS50089"/>
    </source>
</evidence>
<dbReference type="PANTHER" id="PTHR45768:SF16">
    <property type="entry name" value="E3 UBIQUITIN-PROTEIN LIGASE ATL4"/>
    <property type="match status" value="1"/>
</dbReference>
<keyword evidence="19" id="KW-1185">Reference proteome</keyword>
<evidence type="ECO:0000256" key="15">
    <source>
        <dbReference type="SAM" id="MobiDB-lite"/>
    </source>
</evidence>
<proteinExistence type="inferred from homology"/>
<evidence type="ECO:0000256" key="12">
    <source>
        <dbReference type="ARBA" id="ARBA00023136"/>
    </source>
</evidence>
<feature type="region of interest" description="Disordered" evidence="15">
    <location>
        <begin position="251"/>
        <end position="270"/>
    </location>
</feature>
<dbReference type="Proteomes" id="UP001164929">
    <property type="component" value="Chromosome 2"/>
</dbReference>
<dbReference type="PANTHER" id="PTHR45768">
    <property type="entry name" value="E3 UBIQUITIN-PROTEIN LIGASE RNF13-LIKE"/>
    <property type="match status" value="1"/>
</dbReference>
<sequence length="379" mass="40924">MSAPPYSFIPLNNTVEASDTSGGIKSPFQNLNSSILIIILILSVTLLVSVSLCFLIRILSRRSLRHLSPSRTTAAATTITTLSSNRLSSSNNHRVSPEDLESSVSDSLPLFSFSSIKHRPSSSPEISSGDCAVCLSTFEPEDILRLLPLCCHAFHAHCIETWLNSNQSCPLCRSRVHFSESELAKALLEGDARGGDSFRLEIGSISRREHTAPNPASSISTATASAVADEDRSSYSVGSFDYVVEEESEVTISQSHRRSMSKESGRGGGLTLSEEPILAAEVASARGSLLREYVDRLSASLSSRTTSFRGSGRLFPGSSGRSEIAGGGDYGLGASRVGEEISELFRWFSGSIDLLCSHYKVQKDTKGTFLLSSNFFLKY</sequence>
<comment type="subcellular location">
    <subcellularLocation>
        <location evidence="2">Membrane</location>
        <topology evidence="2">Single-pass membrane protein</topology>
    </subcellularLocation>
</comment>
<dbReference type="InterPro" id="IPR001841">
    <property type="entry name" value="Znf_RING"/>
</dbReference>
<evidence type="ECO:0000256" key="1">
    <source>
        <dbReference type="ARBA" id="ARBA00000900"/>
    </source>
</evidence>
<comment type="catalytic activity">
    <reaction evidence="1">
        <text>S-ubiquitinyl-[E2 ubiquitin-conjugating enzyme]-L-cysteine + [acceptor protein]-L-lysine = [E2 ubiquitin-conjugating enzyme]-L-cysteine + N(6)-ubiquitinyl-[acceptor protein]-L-lysine.</text>
        <dbReference type="EC" id="2.3.2.27"/>
    </reaction>
</comment>
<keyword evidence="10" id="KW-0862">Zinc</keyword>
<dbReference type="CDD" id="cd16461">
    <property type="entry name" value="RING-H2_EL5-like"/>
    <property type="match status" value="1"/>
</dbReference>
<dbReference type="GO" id="GO:0061630">
    <property type="term" value="F:ubiquitin protein ligase activity"/>
    <property type="evidence" value="ECO:0007669"/>
    <property type="project" value="UniProtKB-EC"/>
</dbReference>
<evidence type="ECO:0000256" key="7">
    <source>
        <dbReference type="ARBA" id="ARBA00022723"/>
    </source>
</evidence>
<evidence type="ECO:0000256" key="4">
    <source>
        <dbReference type="ARBA" id="ARBA00012483"/>
    </source>
</evidence>
<keyword evidence="12 16" id="KW-0472">Membrane</keyword>
<evidence type="ECO:0000256" key="3">
    <source>
        <dbReference type="ARBA" id="ARBA00004906"/>
    </source>
</evidence>
<reference evidence="18" key="1">
    <citation type="journal article" date="2023" name="Mol. Ecol. Resour.">
        <title>Chromosome-level genome assembly of a triploid poplar Populus alba 'Berolinensis'.</title>
        <authorList>
            <person name="Chen S."/>
            <person name="Yu Y."/>
            <person name="Wang X."/>
            <person name="Wang S."/>
            <person name="Zhang T."/>
            <person name="Zhou Y."/>
            <person name="He R."/>
            <person name="Meng N."/>
            <person name="Wang Y."/>
            <person name="Liu W."/>
            <person name="Liu Z."/>
            <person name="Liu J."/>
            <person name="Guo Q."/>
            <person name="Huang H."/>
            <person name="Sederoff R.R."/>
            <person name="Wang G."/>
            <person name="Qu G."/>
            <person name="Chen S."/>
        </authorList>
    </citation>
    <scope>NUCLEOTIDE SEQUENCE</scope>
    <source>
        <strain evidence="18">SC-2020</strain>
    </source>
</reference>
<evidence type="ECO:0000256" key="8">
    <source>
        <dbReference type="ARBA" id="ARBA00022771"/>
    </source>
</evidence>
<comment type="similarity">
    <text evidence="13">Belongs to the RING-type zinc finger family. ATL subfamily.</text>
</comment>
<organism evidence="18 19">
    <name type="scientific">Populus alba x Populus x berolinensis</name>
    <dbReference type="NCBI Taxonomy" id="444605"/>
    <lineage>
        <taxon>Eukaryota</taxon>
        <taxon>Viridiplantae</taxon>
        <taxon>Streptophyta</taxon>
        <taxon>Embryophyta</taxon>
        <taxon>Tracheophyta</taxon>
        <taxon>Spermatophyta</taxon>
        <taxon>Magnoliopsida</taxon>
        <taxon>eudicotyledons</taxon>
        <taxon>Gunneridae</taxon>
        <taxon>Pentapetalae</taxon>
        <taxon>rosids</taxon>
        <taxon>fabids</taxon>
        <taxon>Malpighiales</taxon>
        <taxon>Salicaceae</taxon>
        <taxon>Saliceae</taxon>
        <taxon>Populus</taxon>
    </lineage>
</organism>
<protein>
    <recommendedName>
        <fullName evidence="4">RING-type E3 ubiquitin transferase</fullName>
        <ecNumber evidence="4">2.3.2.27</ecNumber>
    </recommendedName>
</protein>
<dbReference type="EMBL" id="JAQIZT010000002">
    <property type="protein sequence ID" value="KAJ7007420.1"/>
    <property type="molecule type" value="Genomic_DNA"/>
</dbReference>
<keyword evidence="5" id="KW-0808">Transferase</keyword>
<dbReference type="Pfam" id="PF13639">
    <property type="entry name" value="zf-RING_2"/>
    <property type="match status" value="1"/>
</dbReference>
<dbReference type="SUPFAM" id="SSF57850">
    <property type="entry name" value="RING/U-box"/>
    <property type="match status" value="1"/>
</dbReference>
<gene>
    <name evidence="18" type="ORF">NC653_006451</name>
</gene>
<evidence type="ECO:0000256" key="9">
    <source>
        <dbReference type="ARBA" id="ARBA00022786"/>
    </source>
</evidence>
<evidence type="ECO:0000256" key="14">
    <source>
        <dbReference type="PROSITE-ProRule" id="PRU00175"/>
    </source>
</evidence>
<evidence type="ECO:0000256" key="6">
    <source>
        <dbReference type="ARBA" id="ARBA00022692"/>
    </source>
</evidence>
<evidence type="ECO:0000256" key="2">
    <source>
        <dbReference type="ARBA" id="ARBA00004167"/>
    </source>
</evidence>
<evidence type="ECO:0000256" key="11">
    <source>
        <dbReference type="ARBA" id="ARBA00022989"/>
    </source>
</evidence>
<dbReference type="FunFam" id="3.30.40.10:FF:000187">
    <property type="entry name" value="E3 ubiquitin-protein ligase ATL6"/>
    <property type="match status" value="1"/>
</dbReference>
<comment type="caution">
    <text evidence="18">The sequence shown here is derived from an EMBL/GenBank/DDBJ whole genome shotgun (WGS) entry which is preliminary data.</text>
</comment>
<comment type="pathway">
    <text evidence="3">Protein modification; protein ubiquitination.</text>
</comment>
<name>A0AAD6RFF3_9ROSI</name>
<evidence type="ECO:0000256" key="13">
    <source>
        <dbReference type="ARBA" id="ARBA00024209"/>
    </source>
</evidence>
<keyword evidence="6 16" id="KW-0812">Transmembrane</keyword>
<keyword evidence="7" id="KW-0479">Metal-binding</keyword>
<dbReference type="GO" id="GO:0016567">
    <property type="term" value="P:protein ubiquitination"/>
    <property type="evidence" value="ECO:0007669"/>
    <property type="project" value="TreeGrafter"/>
</dbReference>
<dbReference type="PROSITE" id="PS50089">
    <property type="entry name" value="ZF_RING_2"/>
    <property type="match status" value="1"/>
</dbReference>
<keyword evidence="8 14" id="KW-0863">Zinc-finger</keyword>
<feature type="transmembrane region" description="Helical" evidence="16">
    <location>
        <begin position="35"/>
        <end position="59"/>
    </location>
</feature>
<dbReference type="AlphaFoldDB" id="A0AAD6RFF3"/>
<dbReference type="EC" id="2.3.2.27" evidence="4"/>
<dbReference type="Gene3D" id="3.30.40.10">
    <property type="entry name" value="Zinc/RING finger domain, C3HC4 (zinc finger)"/>
    <property type="match status" value="1"/>
</dbReference>
<feature type="domain" description="RING-type" evidence="17">
    <location>
        <begin position="131"/>
        <end position="173"/>
    </location>
</feature>
<evidence type="ECO:0000256" key="5">
    <source>
        <dbReference type="ARBA" id="ARBA00022679"/>
    </source>
</evidence>
<dbReference type="GO" id="GO:0016020">
    <property type="term" value="C:membrane"/>
    <property type="evidence" value="ECO:0007669"/>
    <property type="project" value="UniProtKB-SubCell"/>
</dbReference>
<dbReference type="InterPro" id="IPR013083">
    <property type="entry name" value="Znf_RING/FYVE/PHD"/>
</dbReference>